<organism evidence="1 2">
    <name type="scientific">Mucuna pruriens</name>
    <name type="common">Velvet bean</name>
    <name type="synonym">Dolichos pruriens</name>
    <dbReference type="NCBI Taxonomy" id="157652"/>
    <lineage>
        <taxon>Eukaryota</taxon>
        <taxon>Viridiplantae</taxon>
        <taxon>Streptophyta</taxon>
        <taxon>Embryophyta</taxon>
        <taxon>Tracheophyta</taxon>
        <taxon>Spermatophyta</taxon>
        <taxon>Magnoliopsida</taxon>
        <taxon>eudicotyledons</taxon>
        <taxon>Gunneridae</taxon>
        <taxon>Pentapetalae</taxon>
        <taxon>rosids</taxon>
        <taxon>fabids</taxon>
        <taxon>Fabales</taxon>
        <taxon>Fabaceae</taxon>
        <taxon>Papilionoideae</taxon>
        <taxon>50 kb inversion clade</taxon>
        <taxon>NPAAA clade</taxon>
        <taxon>indigoferoid/millettioid clade</taxon>
        <taxon>Phaseoleae</taxon>
        <taxon>Mucuna</taxon>
    </lineage>
</organism>
<dbReference type="AlphaFoldDB" id="A0A371FH68"/>
<name>A0A371FH68_MUCPR</name>
<accession>A0A371FH68</accession>
<sequence length="201" mass="22496">MKISRIDLGPGESSRPADSFSVGQLNGPAACEEIAKQPNKEQPNCVIHGKARVYIGRVVHFSKSRFHSPFPLYPFSRSHSHIYNGAQCSQQCFSRLRKCRLETEKPKIIRGDFLDYQRTLVGLILSVLDNGGEPSPSRTDPLYDLDPEIELTLRRLRKATNVKVSNSSNSDSVSSSNNNNSATNNFDFIEYSSINIFAESR</sequence>
<comment type="caution">
    <text evidence="1">The sequence shown here is derived from an EMBL/GenBank/DDBJ whole genome shotgun (WGS) entry which is preliminary data.</text>
</comment>
<protein>
    <submittedName>
        <fullName evidence="1">Uncharacterized protein</fullName>
    </submittedName>
</protein>
<proteinExistence type="predicted"/>
<gene>
    <name evidence="1" type="ORF">CR513_42174</name>
</gene>
<evidence type="ECO:0000313" key="2">
    <source>
        <dbReference type="Proteomes" id="UP000257109"/>
    </source>
</evidence>
<evidence type="ECO:0000313" key="1">
    <source>
        <dbReference type="EMBL" id="RDX77667.1"/>
    </source>
</evidence>
<feature type="non-terminal residue" evidence="1">
    <location>
        <position position="1"/>
    </location>
</feature>
<dbReference type="EMBL" id="QJKJ01009117">
    <property type="protein sequence ID" value="RDX77667.1"/>
    <property type="molecule type" value="Genomic_DNA"/>
</dbReference>
<keyword evidence="2" id="KW-1185">Reference proteome</keyword>
<dbReference type="Proteomes" id="UP000257109">
    <property type="component" value="Unassembled WGS sequence"/>
</dbReference>
<reference evidence="1" key="1">
    <citation type="submission" date="2018-05" db="EMBL/GenBank/DDBJ databases">
        <title>Draft genome of Mucuna pruriens seed.</title>
        <authorList>
            <person name="Nnadi N.E."/>
            <person name="Vos R."/>
            <person name="Hasami M.H."/>
            <person name="Devisetty U.K."/>
            <person name="Aguiy J.C."/>
        </authorList>
    </citation>
    <scope>NUCLEOTIDE SEQUENCE [LARGE SCALE GENOMIC DNA]</scope>
    <source>
        <strain evidence="1">JCA_2017</strain>
    </source>
</reference>